<dbReference type="EMBL" id="JAAVNE010000008">
    <property type="protein sequence ID" value="NKC30643.1"/>
    <property type="molecule type" value="Genomic_DNA"/>
</dbReference>
<evidence type="ECO:0000313" key="5">
    <source>
        <dbReference type="EMBL" id="NKC30643.1"/>
    </source>
</evidence>
<dbReference type="Pfam" id="PF05719">
    <property type="entry name" value="GPP34"/>
    <property type="match status" value="1"/>
</dbReference>
<keyword evidence="3" id="KW-0446">Lipid-binding</keyword>
<evidence type="ECO:0000256" key="3">
    <source>
        <dbReference type="ARBA" id="ARBA00023121"/>
    </source>
</evidence>
<protein>
    <submittedName>
        <fullName evidence="5">GPP34 family phosphoprotein</fullName>
    </submittedName>
</protein>
<keyword evidence="4" id="KW-0472">Membrane</keyword>
<dbReference type="RefSeq" id="WP_168028719.1">
    <property type="nucleotide sequence ID" value="NZ_JAAVNE010000008.1"/>
</dbReference>
<evidence type="ECO:0000256" key="4">
    <source>
        <dbReference type="ARBA" id="ARBA00023136"/>
    </source>
</evidence>
<evidence type="ECO:0000256" key="1">
    <source>
        <dbReference type="ARBA" id="ARBA00004255"/>
    </source>
</evidence>
<sequence length="221" mass="23236">MTEAGLTLAEEIVLLALDDETGRPVGRAGMAPDRALAGALLMQLALAGRIDTDGSRLILLEAAPTGDAALDAALALLAAPGAPGDARGAIPLLARDAPAARAVILDRLVARGLLRRVEDRVLWILPDRRHPKVPGRPEAAEARARLRGMLLREEIPEPQDALLLGLARAAGLLPLLFTAAELDQVQPWLAVVTRIESLNRAVAEAVADVRGVGLGTTRREG</sequence>
<reference evidence="5 6" key="1">
    <citation type="submission" date="2020-03" db="EMBL/GenBank/DDBJ databases">
        <title>Roseomonas selenitidurans sp. nov. isolated from urban soil.</title>
        <authorList>
            <person name="Liu H."/>
        </authorList>
    </citation>
    <scope>NUCLEOTIDE SEQUENCE [LARGE SCALE GENOMIC DNA]</scope>
    <source>
        <strain evidence="5 6">BU-1</strain>
    </source>
</reference>
<proteinExistence type="predicted"/>
<comment type="subcellular location">
    <subcellularLocation>
        <location evidence="1">Golgi apparatus membrane</location>
        <topology evidence="1">Peripheral membrane protein</topology>
        <orientation evidence="1">Cytoplasmic side</orientation>
    </subcellularLocation>
</comment>
<comment type="caution">
    <text evidence="5">The sequence shown here is derived from an EMBL/GenBank/DDBJ whole genome shotgun (WGS) entry which is preliminary data.</text>
</comment>
<keyword evidence="6" id="KW-1185">Reference proteome</keyword>
<organism evidence="5 6">
    <name type="scientific">Falsiroseomonas selenitidurans</name>
    <dbReference type="NCBI Taxonomy" id="2716335"/>
    <lineage>
        <taxon>Bacteria</taxon>
        <taxon>Pseudomonadati</taxon>
        <taxon>Pseudomonadota</taxon>
        <taxon>Alphaproteobacteria</taxon>
        <taxon>Acetobacterales</taxon>
        <taxon>Roseomonadaceae</taxon>
        <taxon>Falsiroseomonas</taxon>
    </lineage>
</organism>
<dbReference type="Proteomes" id="UP000787635">
    <property type="component" value="Unassembled WGS sequence"/>
</dbReference>
<keyword evidence="2" id="KW-0333">Golgi apparatus</keyword>
<evidence type="ECO:0000256" key="2">
    <source>
        <dbReference type="ARBA" id="ARBA00023034"/>
    </source>
</evidence>
<accession>A0ABX1E1J4</accession>
<name>A0ABX1E1J4_9PROT</name>
<dbReference type="Gene3D" id="1.10.3630.10">
    <property type="entry name" value="yeast vps74-n-term truncation variant domain like"/>
    <property type="match status" value="1"/>
</dbReference>
<evidence type="ECO:0000313" key="6">
    <source>
        <dbReference type="Proteomes" id="UP000787635"/>
    </source>
</evidence>
<dbReference type="InterPro" id="IPR038261">
    <property type="entry name" value="GPP34-like_sf"/>
</dbReference>
<dbReference type="InterPro" id="IPR008628">
    <property type="entry name" value="GPP34-like"/>
</dbReference>
<gene>
    <name evidence="5" type="ORF">HEQ75_07195</name>
</gene>